<feature type="non-terminal residue" evidence="1">
    <location>
        <position position="107"/>
    </location>
</feature>
<evidence type="ECO:0000313" key="2">
    <source>
        <dbReference type="Proteomes" id="UP001044222"/>
    </source>
</evidence>
<evidence type="ECO:0000313" key="1">
    <source>
        <dbReference type="EMBL" id="KAG5846351.1"/>
    </source>
</evidence>
<proteinExistence type="predicted"/>
<dbReference type="AlphaFoldDB" id="A0A9D3ME06"/>
<accession>A0A9D3ME06</accession>
<comment type="caution">
    <text evidence="1">The sequence shown here is derived from an EMBL/GenBank/DDBJ whole genome shotgun (WGS) entry which is preliminary data.</text>
</comment>
<dbReference type="EMBL" id="JAFIRN010000006">
    <property type="protein sequence ID" value="KAG5846351.1"/>
    <property type="molecule type" value="Genomic_DNA"/>
</dbReference>
<gene>
    <name evidence="1" type="ORF">ANANG_G00114010</name>
</gene>
<name>A0A9D3ME06_ANGAN</name>
<dbReference type="Proteomes" id="UP001044222">
    <property type="component" value="Unassembled WGS sequence"/>
</dbReference>
<organism evidence="1 2">
    <name type="scientific">Anguilla anguilla</name>
    <name type="common">European freshwater eel</name>
    <name type="synonym">Muraena anguilla</name>
    <dbReference type="NCBI Taxonomy" id="7936"/>
    <lineage>
        <taxon>Eukaryota</taxon>
        <taxon>Metazoa</taxon>
        <taxon>Chordata</taxon>
        <taxon>Craniata</taxon>
        <taxon>Vertebrata</taxon>
        <taxon>Euteleostomi</taxon>
        <taxon>Actinopterygii</taxon>
        <taxon>Neopterygii</taxon>
        <taxon>Teleostei</taxon>
        <taxon>Anguilliformes</taxon>
        <taxon>Anguillidae</taxon>
        <taxon>Anguilla</taxon>
    </lineage>
</organism>
<reference evidence="1" key="1">
    <citation type="submission" date="2021-01" db="EMBL/GenBank/DDBJ databases">
        <title>A chromosome-scale assembly of European eel, Anguilla anguilla.</title>
        <authorList>
            <person name="Henkel C."/>
            <person name="Jong-Raadsen S.A."/>
            <person name="Dufour S."/>
            <person name="Weltzien F.-A."/>
            <person name="Palstra A.P."/>
            <person name="Pelster B."/>
            <person name="Spaink H.P."/>
            <person name="Van Den Thillart G.E."/>
            <person name="Jansen H."/>
            <person name="Zahm M."/>
            <person name="Klopp C."/>
            <person name="Cedric C."/>
            <person name="Louis A."/>
            <person name="Berthelot C."/>
            <person name="Parey E."/>
            <person name="Roest Crollius H."/>
            <person name="Montfort J."/>
            <person name="Robinson-Rechavi M."/>
            <person name="Bucao C."/>
            <person name="Bouchez O."/>
            <person name="Gislard M."/>
            <person name="Lluch J."/>
            <person name="Milhes M."/>
            <person name="Lampietro C."/>
            <person name="Lopez Roques C."/>
            <person name="Donnadieu C."/>
            <person name="Braasch I."/>
            <person name="Desvignes T."/>
            <person name="Postlethwait J."/>
            <person name="Bobe J."/>
            <person name="Guiguen Y."/>
            <person name="Dirks R."/>
        </authorList>
    </citation>
    <scope>NUCLEOTIDE SEQUENCE</scope>
    <source>
        <strain evidence="1">Tag_6206</strain>
        <tissue evidence="1">Liver</tissue>
    </source>
</reference>
<sequence length="107" mass="11870">VEVDSVVWWVEVDSVVWWVEVDSVVWWVEVDSVVWWVEVDSVVCCVVGGSGQCCVVCESSVLKPGCIAAQSPVCLTCAPPVSHLCPTCLYVRQPATFLHISLFKNYH</sequence>
<protein>
    <submittedName>
        <fullName evidence="1">Uncharacterized protein</fullName>
    </submittedName>
</protein>
<keyword evidence="2" id="KW-1185">Reference proteome</keyword>